<dbReference type="SUPFAM" id="SSF88659">
    <property type="entry name" value="Sigma3 and sigma4 domains of RNA polymerase sigma factors"/>
    <property type="match status" value="1"/>
</dbReference>
<protein>
    <recommendedName>
        <fullName evidence="1">RNA polymerase sigma factor 70 region 4 type 2 domain-containing protein</fullName>
    </recommendedName>
</protein>
<evidence type="ECO:0000313" key="2">
    <source>
        <dbReference type="EMBL" id="WKD48387.1"/>
    </source>
</evidence>
<dbReference type="Gene3D" id="1.10.10.10">
    <property type="entry name" value="Winged helix-like DNA-binding domain superfamily/Winged helix DNA-binding domain"/>
    <property type="match status" value="1"/>
</dbReference>
<proteinExistence type="predicted"/>
<dbReference type="InterPro" id="IPR036388">
    <property type="entry name" value="WH-like_DNA-bd_sf"/>
</dbReference>
<dbReference type="InterPro" id="IPR013249">
    <property type="entry name" value="RNA_pol_sigma70_r4_t2"/>
</dbReference>
<sequence length="175" mass="20698">MSRKAFRHLSDEALLKHYRETRKPAIFHLLYARHKDALYRYCVQLAPASTEQLLGDLWQDILERPPQLDRQLLRNWLFIQVNILLSKQANRSCEAQTYNRNHQGTVLSTIQKLPAKQRNVLLLYVECRLSLATIADIERISLKTCRELYHSAREAVETQIYGTHRKPWQMQTIEE</sequence>
<feature type="domain" description="RNA polymerase sigma factor 70 region 4 type 2" evidence="1">
    <location>
        <begin position="106"/>
        <end position="155"/>
    </location>
</feature>
<dbReference type="InterPro" id="IPR013324">
    <property type="entry name" value="RNA_pol_sigma_r3/r4-like"/>
</dbReference>
<keyword evidence="3" id="KW-1185">Reference proteome</keyword>
<gene>
    <name evidence="2" type="ORF">M8T91_10615</name>
</gene>
<dbReference type="Pfam" id="PF08281">
    <property type="entry name" value="Sigma70_r4_2"/>
    <property type="match status" value="1"/>
</dbReference>
<name>A0ABY9E6T0_9GAMM</name>
<dbReference type="Proteomes" id="UP001321520">
    <property type="component" value="Chromosome"/>
</dbReference>
<accession>A0ABY9E6T0</accession>
<dbReference type="RefSeq" id="WP_301414138.1">
    <property type="nucleotide sequence ID" value="NZ_CP098023.1"/>
</dbReference>
<dbReference type="EMBL" id="CP098023">
    <property type="protein sequence ID" value="WKD48387.1"/>
    <property type="molecule type" value="Genomic_DNA"/>
</dbReference>
<evidence type="ECO:0000259" key="1">
    <source>
        <dbReference type="Pfam" id="PF08281"/>
    </source>
</evidence>
<organism evidence="2 3">
    <name type="scientific">Microbulbifer spongiae</name>
    <dbReference type="NCBI Taxonomy" id="2944933"/>
    <lineage>
        <taxon>Bacteria</taxon>
        <taxon>Pseudomonadati</taxon>
        <taxon>Pseudomonadota</taxon>
        <taxon>Gammaproteobacteria</taxon>
        <taxon>Cellvibrionales</taxon>
        <taxon>Microbulbiferaceae</taxon>
        <taxon>Microbulbifer</taxon>
    </lineage>
</organism>
<evidence type="ECO:0000313" key="3">
    <source>
        <dbReference type="Proteomes" id="UP001321520"/>
    </source>
</evidence>
<reference evidence="2 3" key="1">
    <citation type="submission" date="2022-05" db="EMBL/GenBank/DDBJ databases">
        <title>Microbulbifer sp. nov., isolated from sponge.</title>
        <authorList>
            <person name="Gao L."/>
        </authorList>
    </citation>
    <scope>NUCLEOTIDE SEQUENCE [LARGE SCALE GENOMIC DNA]</scope>
    <source>
        <strain evidence="2 3">MI-G</strain>
    </source>
</reference>